<comment type="caution">
    <text evidence="2">The sequence shown here is derived from an EMBL/GenBank/DDBJ whole genome shotgun (WGS) entry which is preliminary data.</text>
</comment>
<keyword evidence="3" id="KW-1185">Reference proteome</keyword>
<dbReference type="InterPro" id="IPR029039">
    <property type="entry name" value="Flavoprotein-like_sf"/>
</dbReference>
<dbReference type="Proteomes" id="UP001589793">
    <property type="component" value="Unassembled WGS sequence"/>
</dbReference>
<name>A0ABV6RC83_9MICO</name>
<accession>A0ABV6RC83</accession>
<evidence type="ECO:0000313" key="2">
    <source>
        <dbReference type="EMBL" id="MFC0674199.1"/>
    </source>
</evidence>
<proteinExistence type="predicted"/>
<dbReference type="Pfam" id="PF03358">
    <property type="entry name" value="FMN_red"/>
    <property type="match status" value="1"/>
</dbReference>
<dbReference type="Gene3D" id="3.40.50.360">
    <property type="match status" value="1"/>
</dbReference>
<sequence length="183" mass="19676">MASLGIIVSSTRPNRIGEHVARWVGEHADGWDIDLIDLRTVALPHFDELAPPKSGAERTTDHARAWAERIGALDAAIIVTPQYNGSYPGSLKNAVDYLYAEWENLPTILVGYGWGEAADVLELLGRLMARFGTDVVSEIGLGLGQDLSPAGELDVRPEVELALVEALGTLREHADARIGATVA</sequence>
<dbReference type="InterPro" id="IPR050712">
    <property type="entry name" value="NAD(P)H-dep_reductase"/>
</dbReference>
<dbReference type="InterPro" id="IPR005025">
    <property type="entry name" value="FMN_Rdtase-like_dom"/>
</dbReference>
<dbReference type="GO" id="GO:0016491">
    <property type="term" value="F:oxidoreductase activity"/>
    <property type="evidence" value="ECO:0007669"/>
    <property type="project" value="UniProtKB-KW"/>
</dbReference>
<organism evidence="2 3">
    <name type="scientific">Brachybacterium hainanense</name>
    <dbReference type="NCBI Taxonomy" id="1541174"/>
    <lineage>
        <taxon>Bacteria</taxon>
        <taxon>Bacillati</taxon>
        <taxon>Actinomycetota</taxon>
        <taxon>Actinomycetes</taxon>
        <taxon>Micrococcales</taxon>
        <taxon>Dermabacteraceae</taxon>
        <taxon>Brachybacterium</taxon>
    </lineage>
</organism>
<gene>
    <name evidence="2" type="ORF">ACFFF6_09545</name>
</gene>
<feature type="domain" description="NADPH-dependent FMN reductase-like" evidence="1">
    <location>
        <begin position="4"/>
        <end position="119"/>
    </location>
</feature>
<evidence type="ECO:0000313" key="3">
    <source>
        <dbReference type="Proteomes" id="UP001589793"/>
    </source>
</evidence>
<protein>
    <submittedName>
        <fullName evidence="2">NADPH-dependent FMN reductase</fullName>
        <ecNumber evidence="2">1.-.-.-</ecNumber>
    </submittedName>
</protein>
<dbReference type="PANTHER" id="PTHR30543:SF21">
    <property type="entry name" value="NAD(P)H-DEPENDENT FMN REDUCTASE LOT6"/>
    <property type="match status" value="1"/>
</dbReference>
<dbReference type="EC" id="1.-.-.-" evidence="2"/>
<dbReference type="EMBL" id="JBHLSV010000010">
    <property type="protein sequence ID" value="MFC0674199.1"/>
    <property type="molecule type" value="Genomic_DNA"/>
</dbReference>
<dbReference type="SUPFAM" id="SSF52218">
    <property type="entry name" value="Flavoproteins"/>
    <property type="match status" value="1"/>
</dbReference>
<evidence type="ECO:0000259" key="1">
    <source>
        <dbReference type="Pfam" id="PF03358"/>
    </source>
</evidence>
<reference evidence="2 3" key="1">
    <citation type="submission" date="2024-09" db="EMBL/GenBank/DDBJ databases">
        <authorList>
            <person name="Sun Q."/>
            <person name="Mori K."/>
        </authorList>
    </citation>
    <scope>NUCLEOTIDE SEQUENCE [LARGE SCALE GENOMIC DNA]</scope>
    <source>
        <strain evidence="2 3">CICC 10874</strain>
    </source>
</reference>
<dbReference type="RefSeq" id="WP_376980136.1">
    <property type="nucleotide sequence ID" value="NZ_JBHLSV010000010.1"/>
</dbReference>
<keyword evidence="2" id="KW-0560">Oxidoreductase</keyword>
<dbReference type="PANTHER" id="PTHR30543">
    <property type="entry name" value="CHROMATE REDUCTASE"/>
    <property type="match status" value="1"/>
</dbReference>